<dbReference type="OrthoDB" id="287584at2"/>
<dbReference type="Pfam" id="PF09650">
    <property type="entry name" value="PHA_gran_rgn"/>
    <property type="match status" value="1"/>
</dbReference>
<evidence type="ECO:0000313" key="2">
    <source>
        <dbReference type="Proteomes" id="UP000317429"/>
    </source>
</evidence>
<dbReference type="InterPro" id="IPR013433">
    <property type="entry name" value="PHA_gran_rgn"/>
</dbReference>
<sequence length="101" mass="11038">MPKFNVTVPHTLSKEEALERLKRFSDLIGNRYAGQVKDISQSWDGDKLNFGFTTFGFKIGGVVESTDSGVSVAGDLPMMAAPFKGKVESSIQEELAKLLRA</sequence>
<name>A0A518D852_9BACT</name>
<dbReference type="EMBL" id="CP036291">
    <property type="protein sequence ID" value="QDU87657.1"/>
    <property type="molecule type" value="Genomic_DNA"/>
</dbReference>
<evidence type="ECO:0000313" key="1">
    <source>
        <dbReference type="EMBL" id="QDU87657.1"/>
    </source>
</evidence>
<reference evidence="1 2" key="1">
    <citation type="submission" date="2019-02" db="EMBL/GenBank/DDBJ databases">
        <title>Deep-cultivation of Planctomycetes and their phenomic and genomic characterization uncovers novel biology.</title>
        <authorList>
            <person name="Wiegand S."/>
            <person name="Jogler M."/>
            <person name="Boedeker C."/>
            <person name="Pinto D."/>
            <person name="Vollmers J."/>
            <person name="Rivas-Marin E."/>
            <person name="Kohn T."/>
            <person name="Peeters S.H."/>
            <person name="Heuer A."/>
            <person name="Rast P."/>
            <person name="Oberbeckmann S."/>
            <person name="Bunk B."/>
            <person name="Jeske O."/>
            <person name="Meyerdierks A."/>
            <person name="Storesund J.E."/>
            <person name="Kallscheuer N."/>
            <person name="Luecker S."/>
            <person name="Lage O.M."/>
            <person name="Pohl T."/>
            <person name="Merkel B.J."/>
            <person name="Hornburger P."/>
            <person name="Mueller R.-W."/>
            <person name="Bruemmer F."/>
            <person name="Labrenz M."/>
            <person name="Spormann A.M."/>
            <person name="Op den Camp H."/>
            <person name="Overmann J."/>
            <person name="Amann R."/>
            <person name="Jetten M.S.M."/>
            <person name="Mascher T."/>
            <person name="Medema M.H."/>
            <person name="Devos D.P."/>
            <person name="Kaster A.-K."/>
            <person name="Ovreas L."/>
            <person name="Rohde M."/>
            <person name="Galperin M.Y."/>
            <person name="Jogler C."/>
        </authorList>
    </citation>
    <scope>NUCLEOTIDE SEQUENCE [LARGE SCALE GENOMIC DNA]</scope>
    <source>
        <strain evidence="1 2">Pla175</strain>
    </source>
</reference>
<dbReference type="AlphaFoldDB" id="A0A518D852"/>
<dbReference type="Proteomes" id="UP000317429">
    <property type="component" value="Chromosome"/>
</dbReference>
<dbReference type="RefSeq" id="WP_145281748.1">
    <property type="nucleotide sequence ID" value="NZ_CP036291.1"/>
</dbReference>
<organism evidence="1 2">
    <name type="scientific">Pirellulimonas nuda</name>
    <dbReference type="NCBI Taxonomy" id="2528009"/>
    <lineage>
        <taxon>Bacteria</taxon>
        <taxon>Pseudomonadati</taxon>
        <taxon>Planctomycetota</taxon>
        <taxon>Planctomycetia</taxon>
        <taxon>Pirellulales</taxon>
        <taxon>Lacipirellulaceae</taxon>
        <taxon>Pirellulimonas</taxon>
    </lineage>
</organism>
<accession>A0A518D852</accession>
<keyword evidence="2" id="KW-1185">Reference proteome</keyword>
<protein>
    <submittedName>
        <fullName evidence="1">Polyhydroxyalkanoic acid system protein (PHA_gran_rgn)</fullName>
    </submittedName>
</protein>
<dbReference type="KEGG" id="pnd:Pla175_10230"/>
<gene>
    <name evidence="1" type="ORF">Pla175_10230</name>
</gene>
<proteinExistence type="predicted"/>